<dbReference type="SUPFAM" id="SSF55073">
    <property type="entry name" value="Nucleotide cyclase"/>
    <property type="match status" value="1"/>
</dbReference>
<feature type="domain" description="CBS" evidence="4">
    <location>
        <begin position="203"/>
        <end position="260"/>
    </location>
</feature>
<feature type="domain" description="CBS" evidence="4">
    <location>
        <begin position="139"/>
        <end position="194"/>
    </location>
</feature>
<dbReference type="InterPro" id="IPR046342">
    <property type="entry name" value="CBS_dom_sf"/>
</dbReference>
<dbReference type="PROSITE" id="PS51371">
    <property type="entry name" value="CBS"/>
    <property type="match status" value="4"/>
</dbReference>
<dbReference type="SMART" id="SM00116">
    <property type="entry name" value="CBS"/>
    <property type="match status" value="4"/>
</dbReference>
<dbReference type="GO" id="GO:0006355">
    <property type="term" value="P:regulation of DNA-templated transcription"/>
    <property type="evidence" value="ECO:0007669"/>
    <property type="project" value="InterPro"/>
</dbReference>
<dbReference type="InterPro" id="IPR000644">
    <property type="entry name" value="CBS_dom"/>
</dbReference>
<evidence type="ECO:0000259" key="2">
    <source>
        <dbReference type="PROSITE" id="PS50883"/>
    </source>
</evidence>
<dbReference type="Gene3D" id="3.30.450.20">
    <property type="entry name" value="PAS domain"/>
    <property type="match status" value="1"/>
</dbReference>
<dbReference type="CDD" id="cd01948">
    <property type="entry name" value="EAL"/>
    <property type="match status" value="1"/>
</dbReference>
<dbReference type="CDD" id="cd00130">
    <property type="entry name" value="PAS"/>
    <property type="match status" value="1"/>
</dbReference>
<dbReference type="Pfam" id="PF00990">
    <property type="entry name" value="GGDEF"/>
    <property type="match status" value="1"/>
</dbReference>
<dbReference type="Proteomes" id="UP001234916">
    <property type="component" value="Chromosome"/>
</dbReference>
<reference evidence="5" key="1">
    <citation type="journal article" date="2023" name="Nat. Microbiol.">
        <title>Enrichment and characterization of a nitric oxide-reducing microbial community in a continuous bioreactor.</title>
        <authorList>
            <person name="Garrido-Amador P."/>
            <person name="Stortenbeker N."/>
            <person name="Wessels H.J.C.T."/>
            <person name="Speth D.R."/>
            <person name="Garcia-Heredia I."/>
            <person name="Kartal B."/>
        </authorList>
    </citation>
    <scope>NUCLEOTIDE SEQUENCE</scope>
    <source>
        <strain evidence="5">MAG1</strain>
    </source>
</reference>
<evidence type="ECO:0000256" key="1">
    <source>
        <dbReference type="PROSITE-ProRule" id="PRU00703"/>
    </source>
</evidence>
<feature type="domain" description="CBS" evidence="4">
    <location>
        <begin position="10"/>
        <end position="65"/>
    </location>
</feature>
<dbReference type="Gene3D" id="3.10.580.10">
    <property type="entry name" value="CBS-domain"/>
    <property type="match status" value="2"/>
</dbReference>
<dbReference type="SUPFAM" id="SSF141868">
    <property type="entry name" value="EAL domain-like"/>
    <property type="match status" value="1"/>
</dbReference>
<dbReference type="InterPro" id="IPR052155">
    <property type="entry name" value="Biofilm_reg_signaling"/>
</dbReference>
<dbReference type="KEGG" id="npv:OHM77_03885"/>
<accession>A0AA49FMX2</accession>
<evidence type="ECO:0000259" key="3">
    <source>
        <dbReference type="PROSITE" id="PS50887"/>
    </source>
</evidence>
<dbReference type="Gene3D" id="3.30.70.270">
    <property type="match status" value="1"/>
</dbReference>
<feature type="domain" description="GGDEF" evidence="3">
    <location>
        <begin position="437"/>
        <end position="570"/>
    </location>
</feature>
<dbReference type="FunFam" id="3.20.20.450:FF:000001">
    <property type="entry name" value="Cyclic di-GMP phosphodiesterase yahA"/>
    <property type="match status" value="1"/>
</dbReference>
<dbReference type="SUPFAM" id="SSF55785">
    <property type="entry name" value="PYP-like sensor domain (PAS domain)"/>
    <property type="match status" value="1"/>
</dbReference>
<dbReference type="PANTHER" id="PTHR44757:SF2">
    <property type="entry name" value="BIOFILM ARCHITECTURE MAINTENANCE PROTEIN MBAA"/>
    <property type="match status" value="1"/>
</dbReference>
<proteinExistence type="predicted"/>
<dbReference type="AlphaFoldDB" id="A0AA49FMX2"/>
<keyword evidence="1" id="KW-0129">CBS domain</keyword>
<evidence type="ECO:0000259" key="4">
    <source>
        <dbReference type="PROSITE" id="PS51371"/>
    </source>
</evidence>
<organism evidence="5">
    <name type="scientific">Candidatus Nitricoxidivorans perseverans</name>
    <dbReference type="NCBI Taxonomy" id="2975601"/>
    <lineage>
        <taxon>Bacteria</taxon>
        <taxon>Pseudomonadati</taxon>
        <taxon>Pseudomonadota</taxon>
        <taxon>Betaproteobacteria</taxon>
        <taxon>Nitrosomonadales</taxon>
        <taxon>Sterolibacteriaceae</taxon>
        <taxon>Candidatus Nitricoxidivorans</taxon>
    </lineage>
</organism>
<evidence type="ECO:0000313" key="5">
    <source>
        <dbReference type="EMBL" id="WIM06428.1"/>
    </source>
</evidence>
<feature type="domain" description="CBS" evidence="4">
    <location>
        <begin position="74"/>
        <end position="132"/>
    </location>
</feature>
<dbReference type="SUPFAM" id="SSF54631">
    <property type="entry name" value="CBS-domain pair"/>
    <property type="match status" value="2"/>
</dbReference>
<dbReference type="InterPro" id="IPR000014">
    <property type="entry name" value="PAS"/>
</dbReference>
<dbReference type="SMART" id="SM00052">
    <property type="entry name" value="EAL"/>
    <property type="match status" value="1"/>
</dbReference>
<dbReference type="Pfam" id="PF00571">
    <property type="entry name" value="CBS"/>
    <property type="match status" value="4"/>
</dbReference>
<dbReference type="InterPro" id="IPR043128">
    <property type="entry name" value="Rev_trsase/Diguanyl_cyclase"/>
</dbReference>
<name>A0AA49FMX2_9PROT</name>
<dbReference type="SMART" id="SM00267">
    <property type="entry name" value="GGDEF"/>
    <property type="match status" value="1"/>
</dbReference>
<dbReference type="Pfam" id="PF00989">
    <property type="entry name" value="PAS"/>
    <property type="match status" value="1"/>
</dbReference>
<protein>
    <submittedName>
        <fullName evidence="5">EAL domain-containing protein</fullName>
    </submittedName>
</protein>
<dbReference type="Gene3D" id="3.20.20.450">
    <property type="entry name" value="EAL domain"/>
    <property type="match status" value="1"/>
</dbReference>
<dbReference type="Pfam" id="PF00563">
    <property type="entry name" value="EAL"/>
    <property type="match status" value="1"/>
</dbReference>
<dbReference type="PROSITE" id="PS50883">
    <property type="entry name" value="EAL"/>
    <property type="match status" value="1"/>
</dbReference>
<dbReference type="PANTHER" id="PTHR44757">
    <property type="entry name" value="DIGUANYLATE CYCLASE DGCP"/>
    <property type="match status" value="1"/>
</dbReference>
<dbReference type="InterPro" id="IPR013767">
    <property type="entry name" value="PAS_fold"/>
</dbReference>
<dbReference type="InterPro" id="IPR000160">
    <property type="entry name" value="GGDEF_dom"/>
</dbReference>
<dbReference type="EMBL" id="CP107246">
    <property type="protein sequence ID" value="WIM06428.1"/>
    <property type="molecule type" value="Genomic_DNA"/>
</dbReference>
<dbReference type="NCBIfam" id="TIGR00254">
    <property type="entry name" value="GGDEF"/>
    <property type="match status" value="1"/>
</dbReference>
<dbReference type="InterPro" id="IPR001633">
    <property type="entry name" value="EAL_dom"/>
</dbReference>
<dbReference type="InterPro" id="IPR029787">
    <property type="entry name" value="Nucleotide_cyclase"/>
</dbReference>
<dbReference type="InterPro" id="IPR035919">
    <property type="entry name" value="EAL_sf"/>
</dbReference>
<feature type="domain" description="EAL" evidence="2">
    <location>
        <begin position="579"/>
        <end position="833"/>
    </location>
</feature>
<dbReference type="CDD" id="cd01949">
    <property type="entry name" value="GGDEF"/>
    <property type="match status" value="1"/>
</dbReference>
<dbReference type="InterPro" id="IPR035965">
    <property type="entry name" value="PAS-like_dom_sf"/>
</dbReference>
<dbReference type="PROSITE" id="PS50887">
    <property type="entry name" value="GGDEF"/>
    <property type="match status" value="1"/>
</dbReference>
<sequence>MNHNLVAAMMTRRILAVAPETTLSEAMGVMSRERASSVVVMESEQAVGVITERDAVRALSQGTAAQGRVCRELMSAPVLSVSAAADYREAYHLISERGIRHLLVTDQDGSVIGMLTEGDIMRHLGVEYFISLRNVGAAMTRDVVMLPPEAPLSEALQAMAARGIGCVVVATGGKPIGVFSECDAVGFSADGRDPAGVFLGAAINAPLRTVLPECSLHEAVQTMAGASVRRLVVVDAEGSVAGILTQHDVIKGLEGRYLKLLKETIARQRRELAENRRALNRHLLADRIVQSAADAVIIVADLSARIIFCNPAAESAFGHATSSLAGLSLHHLFDEAGMAPPDFDGLIERFRVDPGAHRMLVLPCQGRHFDLSSSGLHDENGALCGLLLIGLDMMENKAVERHLEYLFYHDSLTGLPNRTLLRDRLEQALMHATRQNIQVALLSVDIDLFKYINDTLGHSIGDQLLTACGQRIQEALRTSDTIARYAGDQFLIMLPAIRHLRAVSTAAKKILASLHDPFRIEGSSLAVTASIGISLFPDDGLDYDALVKSAEAAMVEAKQAGRDTCRFFDAAMNRRSREQTELQARLRLALDNGEFVLHYQPQFDIASGRVIGVEALLRWRDPVQGLVMPGQFVPLAEENGLIVPIGAWVLRQACSQAAAWEKAGHPPVTMAVNLSALQFRRGDLFQTVSAALRESGLNPARLELEFTESILVHETEQAANVVRELKALGVQLSIDDFGTGYSSLAYLKRFAVDKLKIDRSFVCDLETDLDDAAIVRAIVQMGHSLKLRVIAEGVETDRQLHMLKLVDCDEVQGFYFSRPLPPEELEPMLTRASTTARAG</sequence>
<gene>
    <name evidence="5" type="ORF">OHM77_03885</name>
</gene>